<accession>A0A8E0RN88</accession>
<comment type="similarity">
    <text evidence="1">Belongs to the LTV1 family.</text>
</comment>
<dbReference type="GO" id="GO:0000056">
    <property type="term" value="P:ribosomal small subunit export from nucleus"/>
    <property type="evidence" value="ECO:0007669"/>
    <property type="project" value="TreeGrafter"/>
</dbReference>
<sequence length="415" mass="47455">MKKIDRRSFKQCNLEPVEKPAPPLLPGVPIHFNYGIFFDDDYDYMQHLKDASEFKERSAYRITGIPEDEILDETNEQPEPIDERPREPEADARDMVVEGLGLDSDEELEVDSDLEDNFVELAGGHAVEDEDTDQAQETHQPDHPDRMQQANSREMLAQDKVLMIERFLYGDNERERQGDRGTATDDNSDDEQFSEPDEATILNRQFEKLMVRCKARAGSASQSMVTGSSMMSEGLQYALARDTRMIQYQKPKSDELEDLESDVKSRTLALADQTVLHTSTESLDSQSDKESTDEPIPDIISVQNELGSPTAKPNFHMLTVPLNPKTAAQRSRQMSMESLQTVGQPSVVCALKTAEIDPTVLVRNRGETHEEKQRRKLAVKQHRQERRKVRKTNQANFRVEHELHMRTQMKMMTMS</sequence>
<dbReference type="GO" id="GO:0005634">
    <property type="term" value="C:nucleus"/>
    <property type="evidence" value="ECO:0007669"/>
    <property type="project" value="TreeGrafter"/>
</dbReference>
<dbReference type="InterPro" id="IPR007307">
    <property type="entry name" value="Ltv1"/>
</dbReference>
<feature type="compositionally biased region" description="Basic and acidic residues" evidence="3">
    <location>
        <begin position="81"/>
        <end position="92"/>
    </location>
</feature>
<feature type="compositionally biased region" description="Acidic residues" evidence="3">
    <location>
        <begin position="71"/>
        <end position="80"/>
    </location>
</feature>
<evidence type="ECO:0000256" key="1">
    <source>
        <dbReference type="ARBA" id="ARBA00009078"/>
    </source>
</evidence>
<protein>
    <recommendedName>
        <fullName evidence="2">Protein LTV1 homolog</fullName>
    </recommendedName>
</protein>
<comment type="caution">
    <text evidence="4">The sequence shown here is derived from an EMBL/GenBank/DDBJ whole genome shotgun (WGS) entry which is preliminary data.</text>
</comment>
<dbReference type="GO" id="GO:0005829">
    <property type="term" value="C:cytosol"/>
    <property type="evidence" value="ECO:0007669"/>
    <property type="project" value="TreeGrafter"/>
</dbReference>
<proteinExistence type="inferred from homology"/>
<reference evidence="4" key="1">
    <citation type="submission" date="2019-05" db="EMBL/GenBank/DDBJ databases">
        <title>Annotation for the trematode Fasciolopsis buski.</title>
        <authorList>
            <person name="Choi Y.-J."/>
        </authorList>
    </citation>
    <scope>NUCLEOTIDE SEQUENCE</scope>
    <source>
        <strain evidence="4">HT</strain>
        <tissue evidence="4">Whole worm</tissue>
    </source>
</reference>
<dbReference type="PANTHER" id="PTHR21531:SF0">
    <property type="entry name" value="PROTEIN LTV1 HOMOLOG"/>
    <property type="match status" value="1"/>
</dbReference>
<dbReference type="GO" id="GO:0030688">
    <property type="term" value="C:preribosome, small subunit precursor"/>
    <property type="evidence" value="ECO:0007669"/>
    <property type="project" value="TreeGrafter"/>
</dbReference>
<name>A0A8E0RN88_9TREM</name>
<gene>
    <name evidence="4" type="ORF">FBUS_06526</name>
</gene>
<feature type="region of interest" description="Disordered" evidence="3">
    <location>
        <begin position="71"/>
        <end position="92"/>
    </location>
</feature>
<dbReference type="OrthoDB" id="5852896at2759"/>
<feature type="compositionally biased region" description="Acidic residues" evidence="3">
    <location>
        <begin position="186"/>
        <end position="198"/>
    </location>
</feature>
<dbReference type="Proteomes" id="UP000728185">
    <property type="component" value="Unassembled WGS sequence"/>
</dbReference>
<dbReference type="Pfam" id="PF04180">
    <property type="entry name" value="LTV"/>
    <property type="match status" value="1"/>
</dbReference>
<feature type="region of interest" description="Disordered" evidence="3">
    <location>
        <begin position="125"/>
        <end position="148"/>
    </location>
</feature>
<dbReference type="GO" id="GO:0042274">
    <property type="term" value="P:ribosomal small subunit biogenesis"/>
    <property type="evidence" value="ECO:0007669"/>
    <property type="project" value="InterPro"/>
</dbReference>
<organism evidence="4 5">
    <name type="scientific">Fasciolopsis buskii</name>
    <dbReference type="NCBI Taxonomy" id="27845"/>
    <lineage>
        <taxon>Eukaryota</taxon>
        <taxon>Metazoa</taxon>
        <taxon>Spiralia</taxon>
        <taxon>Lophotrochozoa</taxon>
        <taxon>Platyhelminthes</taxon>
        <taxon>Trematoda</taxon>
        <taxon>Digenea</taxon>
        <taxon>Plagiorchiida</taxon>
        <taxon>Echinostomata</taxon>
        <taxon>Echinostomatoidea</taxon>
        <taxon>Fasciolidae</taxon>
        <taxon>Fasciolopsis</taxon>
    </lineage>
</organism>
<feature type="compositionally biased region" description="Basic residues" evidence="3">
    <location>
        <begin position="374"/>
        <end position="390"/>
    </location>
</feature>
<feature type="region of interest" description="Disordered" evidence="3">
    <location>
        <begin position="169"/>
        <end position="198"/>
    </location>
</feature>
<evidence type="ECO:0000256" key="3">
    <source>
        <dbReference type="SAM" id="MobiDB-lite"/>
    </source>
</evidence>
<dbReference type="AlphaFoldDB" id="A0A8E0RN88"/>
<dbReference type="PANTHER" id="PTHR21531">
    <property type="entry name" value="LOW-TEMPERATURE VIABILITY PROTEIN LTV1-RELATED"/>
    <property type="match status" value="1"/>
</dbReference>
<keyword evidence="5" id="KW-1185">Reference proteome</keyword>
<feature type="region of interest" description="Disordered" evidence="3">
    <location>
        <begin position="365"/>
        <end position="390"/>
    </location>
</feature>
<dbReference type="EMBL" id="LUCM01010078">
    <property type="protein sequence ID" value="KAA0185951.1"/>
    <property type="molecule type" value="Genomic_DNA"/>
</dbReference>
<evidence type="ECO:0000313" key="5">
    <source>
        <dbReference type="Proteomes" id="UP000728185"/>
    </source>
</evidence>
<feature type="compositionally biased region" description="Basic and acidic residues" evidence="3">
    <location>
        <begin position="171"/>
        <end position="183"/>
    </location>
</feature>
<evidence type="ECO:0000313" key="4">
    <source>
        <dbReference type="EMBL" id="KAA0185951.1"/>
    </source>
</evidence>
<evidence type="ECO:0000256" key="2">
    <source>
        <dbReference type="ARBA" id="ARBA00021561"/>
    </source>
</evidence>